<dbReference type="InterPro" id="IPR029069">
    <property type="entry name" value="HotDog_dom_sf"/>
</dbReference>
<dbReference type="Pfam" id="PF22818">
    <property type="entry name" value="ApeI-like"/>
    <property type="match status" value="1"/>
</dbReference>
<reference evidence="2" key="1">
    <citation type="journal article" date="2013" name="Proc. Natl. Acad. Sci. U.S.A.">
        <title>A new member of the 4-methylideneimidazole-5-one-containing aminomutase family from the enediyne kedarcidin biosynthetic pathway.</title>
        <authorList>
            <person name="Huang S.X."/>
            <person name="Lohman J.R."/>
            <person name="Huang T."/>
            <person name="Shen B."/>
        </authorList>
    </citation>
    <scope>NUCLEOTIDE SEQUENCE</scope>
    <source>
        <strain evidence="2">ATCC 53650</strain>
    </source>
</reference>
<proteinExistence type="predicted"/>
<evidence type="ECO:0000259" key="1">
    <source>
        <dbReference type="Pfam" id="PF22818"/>
    </source>
</evidence>
<dbReference type="AlphaFoldDB" id="K4NYI8"/>
<dbReference type="SMR" id="K4NYI8"/>
<dbReference type="SUPFAM" id="SSF54637">
    <property type="entry name" value="Thioesterase/thiol ester dehydrase-isomerase"/>
    <property type="match status" value="1"/>
</dbReference>
<name>K4NYI8_9PSEU</name>
<accession>K4NYI8</accession>
<feature type="domain" description="ApeI dehydratase-like" evidence="1">
    <location>
        <begin position="41"/>
        <end position="119"/>
    </location>
</feature>
<organism evidence="2">
    <name type="scientific">Streptoalloteichus sp. ATCC 53650</name>
    <dbReference type="NCBI Taxonomy" id="756733"/>
    <lineage>
        <taxon>Bacteria</taxon>
        <taxon>Bacillati</taxon>
        <taxon>Actinomycetota</taxon>
        <taxon>Actinomycetes</taxon>
        <taxon>Pseudonocardiales</taxon>
        <taxon>Pseudonocardiaceae</taxon>
        <taxon>Streptoalloteichus</taxon>
    </lineage>
</organism>
<dbReference type="Gene3D" id="3.10.129.10">
    <property type="entry name" value="Hotdog Thioesterase"/>
    <property type="match status" value="1"/>
</dbReference>
<dbReference type="EMBL" id="JX679499">
    <property type="protein sequence ID" value="AFV52173.1"/>
    <property type="molecule type" value="Genomic_DNA"/>
</dbReference>
<protein>
    <submittedName>
        <fullName evidence="2">Dehydratase</fullName>
    </submittedName>
</protein>
<dbReference type="InterPro" id="IPR054545">
    <property type="entry name" value="ApeI-like"/>
</dbReference>
<sequence>MTGQGVIGEASPWLAPHPPVAARPITAVDHWRAVPHDQGLTITSRVRVDGEEQHLRGHFPNRPVFPGVFAIEAVCQAMAAATAAGVPPPGLRVLRSARFTAPLLGGDELTLEIDARPHEGGWAVVAHGTRRDGTPAVRITADFGPGGARDA</sequence>
<evidence type="ECO:0000313" key="2">
    <source>
        <dbReference type="EMBL" id="AFV52173.1"/>
    </source>
</evidence>